<dbReference type="EMBL" id="CP012670">
    <property type="protein sequence ID" value="AUX22973.1"/>
    <property type="molecule type" value="Genomic_DNA"/>
</dbReference>
<dbReference type="InterPro" id="IPR003594">
    <property type="entry name" value="HATPase_dom"/>
</dbReference>
<dbReference type="GO" id="GO:0004674">
    <property type="term" value="F:protein serine/threonine kinase activity"/>
    <property type="evidence" value="ECO:0007669"/>
    <property type="project" value="UniProtKB-KW"/>
</dbReference>
<name>A0A4P2Q2A3_SORCE</name>
<dbReference type="SUPFAM" id="SSF55874">
    <property type="entry name" value="ATPase domain of HSP90 chaperone/DNA topoisomerase II/histidine kinase"/>
    <property type="match status" value="1"/>
</dbReference>
<dbReference type="RefSeq" id="WP_129348054.1">
    <property type="nucleotide sequence ID" value="NZ_CP012670.1"/>
</dbReference>
<keyword evidence="2" id="KW-0418">Kinase</keyword>
<evidence type="ECO:0000313" key="2">
    <source>
        <dbReference type="EMBL" id="AUX22973.1"/>
    </source>
</evidence>
<dbReference type="InterPro" id="IPR036890">
    <property type="entry name" value="HATPase_C_sf"/>
</dbReference>
<evidence type="ECO:0000313" key="3">
    <source>
        <dbReference type="Proteomes" id="UP000295781"/>
    </source>
</evidence>
<gene>
    <name evidence="2" type="primary">pknD</name>
    <name evidence="2" type="ORF">SOCEGT47_034890</name>
</gene>
<organism evidence="2 3">
    <name type="scientific">Sorangium cellulosum</name>
    <name type="common">Polyangium cellulosum</name>
    <dbReference type="NCBI Taxonomy" id="56"/>
    <lineage>
        <taxon>Bacteria</taxon>
        <taxon>Pseudomonadati</taxon>
        <taxon>Myxococcota</taxon>
        <taxon>Polyangia</taxon>
        <taxon>Polyangiales</taxon>
        <taxon>Polyangiaceae</taxon>
        <taxon>Sorangium</taxon>
    </lineage>
</organism>
<feature type="domain" description="Histidine kinase/HSP90-like ATPase" evidence="1">
    <location>
        <begin position="92"/>
        <end position="205"/>
    </location>
</feature>
<dbReference type="OrthoDB" id="9799195at2"/>
<proteinExistence type="predicted"/>
<dbReference type="Proteomes" id="UP000295781">
    <property type="component" value="Chromosome"/>
</dbReference>
<dbReference type="Gene3D" id="3.30.565.10">
    <property type="entry name" value="Histidine kinase-like ATPase, C-terminal domain"/>
    <property type="match status" value="1"/>
</dbReference>
<sequence length="209" mass="22762">MTPAHEQILNVLLGYLSAMNAEGVLLRAMREADILPERFSLEDLPDILPSIERRARLYVDPARLGRLKAEIAAVGGDRPSRRSRVMAISVEADISEARLSAKAVCDAAGAKSFTSHKVATIVSELARNIVHYTPGGTIEIGVHRDSPVRFVITAVDEGSGIQNLQEILAGRYRSKTGMGRGLIGIKRLSDRFQIDSGPKGTRVEIEVHL</sequence>
<dbReference type="AlphaFoldDB" id="A0A4P2Q2A3"/>
<reference evidence="2 3" key="1">
    <citation type="submission" date="2015-09" db="EMBL/GenBank/DDBJ databases">
        <title>Sorangium comparison.</title>
        <authorList>
            <person name="Zaburannyi N."/>
            <person name="Bunk B."/>
            <person name="Overmann J."/>
            <person name="Mueller R."/>
        </authorList>
    </citation>
    <scope>NUCLEOTIDE SEQUENCE [LARGE SCALE GENOMIC DNA]</scope>
    <source>
        <strain evidence="2 3">So ceGT47</strain>
    </source>
</reference>
<keyword evidence="2" id="KW-0723">Serine/threonine-protein kinase</keyword>
<accession>A0A4P2Q2A3</accession>
<dbReference type="Pfam" id="PF13581">
    <property type="entry name" value="HATPase_c_2"/>
    <property type="match status" value="1"/>
</dbReference>
<evidence type="ECO:0000259" key="1">
    <source>
        <dbReference type="Pfam" id="PF13581"/>
    </source>
</evidence>
<keyword evidence="2" id="KW-0808">Transferase</keyword>
<protein>
    <submittedName>
        <fullName evidence="2">Serine/threonine protein kinase</fullName>
    </submittedName>
</protein>